<dbReference type="EnsemblMetazoa" id="XM_008184113.1">
    <property type="protein sequence ID" value="XP_008182335.1"/>
    <property type="gene ID" value="LOC103309218"/>
</dbReference>
<dbReference type="GeneID" id="103309218"/>
<accession>A0A8R2B5C3</accession>
<dbReference type="RefSeq" id="XP_008182335.1">
    <property type="nucleotide sequence ID" value="XM_008184113.1"/>
</dbReference>
<organism evidence="2 3">
    <name type="scientific">Acyrthosiphon pisum</name>
    <name type="common">Pea aphid</name>
    <dbReference type="NCBI Taxonomy" id="7029"/>
    <lineage>
        <taxon>Eukaryota</taxon>
        <taxon>Metazoa</taxon>
        <taxon>Ecdysozoa</taxon>
        <taxon>Arthropoda</taxon>
        <taxon>Hexapoda</taxon>
        <taxon>Insecta</taxon>
        <taxon>Pterygota</taxon>
        <taxon>Neoptera</taxon>
        <taxon>Paraneoptera</taxon>
        <taxon>Hemiptera</taxon>
        <taxon>Sternorrhyncha</taxon>
        <taxon>Aphidomorpha</taxon>
        <taxon>Aphidoidea</taxon>
        <taxon>Aphididae</taxon>
        <taxon>Macrosiphini</taxon>
        <taxon>Acyrthosiphon</taxon>
    </lineage>
</organism>
<evidence type="ECO:0000313" key="2">
    <source>
        <dbReference type="EnsemblMetazoa" id="XP_008182335.1"/>
    </source>
</evidence>
<evidence type="ECO:0000313" key="3">
    <source>
        <dbReference type="Proteomes" id="UP000007819"/>
    </source>
</evidence>
<proteinExistence type="predicted"/>
<protein>
    <submittedName>
        <fullName evidence="2">Uncharacterized protein</fullName>
    </submittedName>
</protein>
<dbReference type="AlphaFoldDB" id="A0A8R2B5C3"/>
<evidence type="ECO:0000256" key="1">
    <source>
        <dbReference type="SAM" id="MobiDB-lite"/>
    </source>
</evidence>
<dbReference type="KEGG" id="api:103309218"/>
<feature type="compositionally biased region" description="Pro residues" evidence="1">
    <location>
        <begin position="118"/>
        <end position="127"/>
    </location>
</feature>
<feature type="compositionally biased region" description="Low complexity" evidence="1">
    <location>
        <begin position="74"/>
        <end position="86"/>
    </location>
</feature>
<feature type="region of interest" description="Disordered" evidence="1">
    <location>
        <begin position="63"/>
        <end position="138"/>
    </location>
</feature>
<reference evidence="3" key="1">
    <citation type="submission" date="2010-06" db="EMBL/GenBank/DDBJ databases">
        <authorList>
            <person name="Jiang H."/>
            <person name="Abraham K."/>
            <person name="Ali S."/>
            <person name="Alsbrooks S.L."/>
            <person name="Anim B.N."/>
            <person name="Anosike U.S."/>
            <person name="Attaway T."/>
            <person name="Bandaranaike D.P."/>
            <person name="Battles P.K."/>
            <person name="Bell S.N."/>
            <person name="Bell A.V."/>
            <person name="Beltran B."/>
            <person name="Bickham C."/>
            <person name="Bustamante Y."/>
            <person name="Caleb T."/>
            <person name="Canada A."/>
            <person name="Cardenas V."/>
            <person name="Carter K."/>
            <person name="Chacko J."/>
            <person name="Chandrabose M.N."/>
            <person name="Chavez D."/>
            <person name="Chavez A."/>
            <person name="Chen L."/>
            <person name="Chu H.-S."/>
            <person name="Claassen K.J."/>
            <person name="Cockrell R."/>
            <person name="Collins M."/>
            <person name="Cooper J.A."/>
            <person name="Cree A."/>
            <person name="Curry S.M."/>
            <person name="Da Y."/>
            <person name="Dao M.D."/>
            <person name="Das B."/>
            <person name="Davila M.-L."/>
            <person name="Davy-Carroll L."/>
            <person name="Denson S."/>
            <person name="Dinh H."/>
            <person name="Ebong V.E."/>
            <person name="Edwards J.R."/>
            <person name="Egan A."/>
            <person name="El-Daye J."/>
            <person name="Escobedo L."/>
            <person name="Fernandez S."/>
            <person name="Fernando P.R."/>
            <person name="Flagg N."/>
            <person name="Forbes L.D."/>
            <person name="Fowler R.G."/>
            <person name="Fu Q."/>
            <person name="Gabisi R.A."/>
            <person name="Ganer J."/>
            <person name="Garbino Pronczuk A."/>
            <person name="Garcia R.M."/>
            <person name="Garner T."/>
            <person name="Garrett T.E."/>
            <person name="Gonzalez D.A."/>
            <person name="Hamid H."/>
            <person name="Hawkins E.S."/>
            <person name="Hirani K."/>
            <person name="Hogues M.E."/>
            <person name="Hollins B."/>
            <person name="Hsiao C.-H."/>
            <person name="Jabil R."/>
            <person name="James M.L."/>
            <person name="Jhangiani S.N."/>
            <person name="Johnson B."/>
            <person name="Johnson Q."/>
            <person name="Joshi V."/>
            <person name="Kalu J.B."/>
            <person name="Kam C."/>
            <person name="Kashfia A."/>
            <person name="Keebler J."/>
            <person name="Kisamo H."/>
            <person name="Kovar C.L."/>
            <person name="Lago L.A."/>
            <person name="Lai C.-Y."/>
            <person name="Laidlaw J."/>
            <person name="Lara F."/>
            <person name="Le T.-K."/>
            <person name="Lee S.L."/>
            <person name="Legall F.H."/>
            <person name="Lemon S.J."/>
            <person name="Lewis L.R."/>
            <person name="Li B."/>
            <person name="Liu Y."/>
            <person name="Liu Y.-S."/>
            <person name="Lopez J."/>
            <person name="Lozado R.J."/>
            <person name="Lu J."/>
            <person name="Madu R.C."/>
            <person name="Maheshwari M."/>
            <person name="Maheshwari R."/>
            <person name="Malloy K."/>
            <person name="Martinez E."/>
            <person name="Mathew T."/>
            <person name="Mercado I.C."/>
            <person name="Mercado C."/>
            <person name="Meyer B."/>
            <person name="Montgomery K."/>
            <person name="Morgan M.B."/>
            <person name="Munidasa M."/>
            <person name="Nazareth L.V."/>
            <person name="Nelson J."/>
            <person name="Ng B.M."/>
            <person name="Nguyen N.B."/>
            <person name="Nguyen P.Q."/>
            <person name="Nguyen T."/>
            <person name="Obregon M."/>
            <person name="Okwuonu G.O."/>
            <person name="Onwere C.G."/>
            <person name="Orozco G."/>
            <person name="Parra A."/>
            <person name="Patel S."/>
            <person name="Patil S."/>
            <person name="Perez A."/>
            <person name="Perez Y."/>
            <person name="Pham C."/>
            <person name="Primus E.L."/>
            <person name="Pu L.-L."/>
            <person name="Puazo M."/>
            <person name="Qin X."/>
            <person name="Quiroz J.B."/>
            <person name="Reese J."/>
            <person name="Richards S."/>
            <person name="Rives C.M."/>
            <person name="Robberts R."/>
            <person name="Ruiz S.J."/>
            <person name="Ruiz M.J."/>
            <person name="Santibanez J."/>
            <person name="Schneider B.W."/>
            <person name="Sisson I."/>
            <person name="Smith M."/>
            <person name="Sodergren E."/>
            <person name="Song X.-Z."/>
            <person name="Song B.B."/>
            <person name="Summersgill H."/>
            <person name="Thelus R."/>
            <person name="Thornton R.D."/>
            <person name="Trejos Z.Y."/>
            <person name="Usmani K."/>
            <person name="Vattathil S."/>
            <person name="Villasana D."/>
            <person name="Walker D.L."/>
            <person name="Wang S."/>
            <person name="Wang K."/>
            <person name="White C.S."/>
            <person name="Williams A.C."/>
            <person name="Williamson J."/>
            <person name="Wilson K."/>
            <person name="Woghiren I.O."/>
            <person name="Woodworth J.R."/>
            <person name="Worley K.C."/>
            <person name="Wright R.A."/>
            <person name="Wu W."/>
            <person name="Young L."/>
            <person name="Zhang L."/>
            <person name="Zhang J."/>
            <person name="Zhu Y."/>
            <person name="Muzny D.M."/>
            <person name="Weinstock G."/>
            <person name="Gibbs R.A."/>
        </authorList>
    </citation>
    <scope>NUCLEOTIDE SEQUENCE [LARGE SCALE GENOMIC DNA]</scope>
    <source>
        <strain evidence="3">LSR1</strain>
    </source>
</reference>
<sequence>MTGQQQEKWQQMADLIQRLGLVSGGQDEPRTAAQVARMTTRQLLQDPVRAAIFNRDWVDRTADIQRRLRPQRPPSTSTPSSRTPSLTRPPTPTRTTAPTTPAATTPVSTTPATTTPAPVKPAEPKPVPRTTGVPPGPAVRVRTEAHQAWNRWKFQQLKEKRKARRPRQANNIGLPSDLR</sequence>
<feature type="compositionally biased region" description="Low complexity" evidence="1">
    <location>
        <begin position="93"/>
        <end position="117"/>
    </location>
</feature>
<feature type="region of interest" description="Disordered" evidence="1">
    <location>
        <begin position="151"/>
        <end position="179"/>
    </location>
</feature>
<keyword evidence="3" id="KW-1185">Reference proteome</keyword>
<reference evidence="2" key="2">
    <citation type="submission" date="2022-06" db="UniProtKB">
        <authorList>
            <consortium name="EnsemblMetazoa"/>
        </authorList>
    </citation>
    <scope>IDENTIFICATION</scope>
</reference>
<dbReference type="Proteomes" id="UP000007819">
    <property type="component" value="Unassembled WGS sequence"/>
</dbReference>
<name>A0A8R2B5C3_ACYPI</name>
<dbReference type="OrthoDB" id="6630410at2759"/>